<proteinExistence type="inferred from homology"/>
<keyword evidence="2" id="KW-0560">Oxidoreductase</keyword>
<dbReference type="EMBL" id="VUKA01000001">
    <property type="protein sequence ID" value="KAA2214664.1"/>
    <property type="molecule type" value="Genomic_DNA"/>
</dbReference>
<organism evidence="3 4">
    <name type="scientific">Teichococcus oryzae</name>
    <dbReference type="NCBI Taxonomy" id="1608942"/>
    <lineage>
        <taxon>Bacteria</taxon>
        <taxon>Pseudomonadati</taxon>
        <taxon>Pseudomonadota</taxon>
        <taxon>Alphaproteobacteria</taxon>
        <taxon>Acetobacterales</taxon>
        <taxon>Roseomonadaceae</taxon>
        <taxon>Roseomonas</taxon>
    </lineage>
</organism>
<accession>A0A5B2TKH8</accession>
<name>A0A5B2TKH8_9PROT</name>
<dbReference type="SUPFAM" id="SSF51735">
    <property type="entry name" value="NAD(P)-binding Rossmann-fold domains"/>
    <property type="match status" value="1"/>
</dbReference>
<dbReference type="OrthoDB" id="9803628at2"/>
<dbReference type="PANTHER" id="PTHR42760">
    <property type="entry name" value="SHORT-CHAIN DEHYDROGENASES/REDUCTASES FAMILY MEMBER"/>
    <property type="match status" value="1"/>
</dbReference>
<dbReference type="InterPro" id="IPR002347">
    <property type="entry name" value="SDR_fam"/>
</dbReference>
<evidence type="ECO:0000313" key="3">
    <source>
        <dbReference type="EMBL" id="KAA2214664.1"/>
    </source>
</evidence>
<dbReference type="PRINTS" id="PR00081">
    <property type="entry name" value="GDHRDH"/>
</dbReference>
<evidence type="ECO:0000313" key="4">
    <source>
        <dbReference type="Proteomes" id="UP000322110"/>
    </source>
</evidence>
<sequence>MTRDEGRGRVVLVTGGASGIGFATAGVLARRGWRVVISDLDADRTASAAAEIGASPIAFDVADEQATEAAIERIEAEQGPVEALFANAGVIQPGHIPEELPMAEFDRVIAVNLRGVYLSCVAAGKRMARRGRGGIVITGSVTASRAAPLHAYAPAKAAAVHMATCLAAEWGRSGVRVNAVSPGYVATPPVRAAIERGLRNPELLKEAAPLGRLVEPEEIGAGVAFLLSDDASAITGINLPVDAGWLAGATMGTYGGMRPAR</sequence>
<evidence type="ECO:0000256" key="1">
    <source>
        <dbReference type="ARBA" id="ARBA00006484"/>
    </source>
</evidence>
<dbReference type="Pfam" id="PF13561">
    <property type="entry name" value="adh_short_C2"/>
    <property type="match status" value="1"/>
</dbReference>
<dbReference type="CDD" id="cd05233">
    <property type="entry name" value="SDR_c"/>
    <property type="match status" value="1"/>
</dbReference>
<dbReference type="FunFam" id="3.40.50.720:FF:000084">
    <property type="entry name" value="Short-chain dehydrogenase reductase"/>
    <property type="match status" value="1"/>
</dbReference>
<comment type="caution">
    <text evidence="3">The sequence shown here is derived from an EMBL/GenBank/DDBJ whole genome shotgun (WGS) entry which is preliminary data.</text>
</comment>
<dbReference type="Proteomes" id="UP000322110">
    <property type="component" value="Unassembled WGS sequence"/>
</dbReference>
<gene>
    <name evidence="3" type="ORF">F0Q34_02900</name>
</gene>
<dbReference type="AlphaFoldDB" id="A0A5B2TKH8"/>
<comment type="similarity">
    <text evidence="1">Belongs to the short-chain dehydrogenases/reductases (SDR) family.</text>
</comment>
<dbReference type="InterPro" id="IPR036291">
    <property type="entry name" value="NAD(P)-bd_dom_sf"/>
</dbReference>
<protein>
    <submittedName>
        <fullName evidence="3">SDR family oxidoreductase</fullName>
    </submittedName>
</protein>
<keyword evidence="4" id="KW-1185">Reference proteome</keyword>
<dbReference type="RefSeq" id="WP_149810619.1">
    <property type="nucleotide sequence ID" value="NZ_VUKA01000001.1"/>
</dbReference>
<reference evidence="3 4" key="1">
    <citation type="journal article" date="2015" name="Int. J. Syst. Evol. Microbiol.">
        <title>Roseomonas oryzae sp. nov., isolated from paddy rhizosphere soil.</title>
        <authorList>
            <person name="Ramaprasad E.V."/>
            <person name="Sasikala Ch."/>
            <person name="Ramana Ch.V."/>
        </authorList>
    </citation>
    <scope>NUCLEOTIDE SEQUENCE [LARGE SCALE GENOMIC DNA]</scope>
    <source>
        <strain evidence="3 4">KCTC 42542</strain>
    </source>
</reference>
<evidence type="ECO:0000256" key="2">
    <source>
        <dbReference type="ARBA" id="ARBA00023002"/>
    </source>
</evidence>
<dbReference type="GO" id="GO:0016616">
    <property type="term" value="F:oxidoreductase activity, acting on the CH-OH group of donors, NAD or NADP as acceptor"/>
    <property type="evidence" value="ECO:0007669"/>
    <property type="project" value="TreeGrafter"/>
</dbReference>
<dbReference type="PANTHER" id="PTHR42760:SF115">
    <property type="entry name" value="3-OXOACYL-[ACYL-CARRIER-PROTEIN] REDUCTASE FABG"/>
    <property type="match status" value="1"/>
</dbReference>
<dbReference type="Gene3D" id="3.40.50.720">
    <property type="entry name" value="NAD(P)-binding Rossmann-like Domain"/>
    <property type="match status" value="1"/>
</dbReference>